<sequence>MNVTDEELEQLIRNLDDQNKTVAKSFLMWLLESQMIDDDDMLTPIDIKAIEKARKEQENGETSALEDVKHELDV</sequence>
<protein>
    <submittedName>
        <fullName evidence="2">Uncharacterized protein</fullName>
    </submittedName>
</protein>
<accession>A0A345BWJ4</accession>
<proteinExistence type="predicted"/>
<keyword evidence="3" id="KW-1185">Reference proteome</keyword>
<dbReference type="AlphaFoldDB" id="A0A345BWJ4"/>
<evidence type="ECO:0000313" key="3">
    <source>
        <dbReference type="Proteomes" id="UP000252100"/>
    </source>
</evidence>
<organism evidence="2 3">
    <name type="scientific">Salicibibacter kimchii</name>
    <dbReference type="NCBI Taxonomy" id="2099786"/>
    <lineage>
        <taxon>Bacteria</taxon>
        <taxon>Bacillati</taxon>
        <taxon>Bacillota</taxon>
        <taxon>Bacilli</taxon>
        <taxon>Bacillales</taxon>
        <taxon>Bacillaceae</taxon>
        <taxon>Salicibibacter</taxon>
    </lineage>
</organism>
<dbReference type="OrthoDB" id="2625074at2"/>
<reference evidence="2 3" key="1">
    <citation type="journal article" date="2018" name="J. Microbiol.">
        <title>Salicibibacter kimchii gen. nov., sp. nov., a moderately halophilic and alkalitolerant bacterium in the family Bacillaceae, isolated from kimchi.</title>
        <authorList>
            <person name="Jang J.Y."/>
            <person name="Oh Y.J."/>
            <person name="Lim S.K."/>
            <person name="Park H.K."/>
            <person name="Lee C."/>
            <person name="Kim J.Y."/>
            <person name="Lee M.A."/>
            <person name="Choi H.J."/>
        </authorList>
    </citation>
    <scope>NUCLEOTIDE SEQUENCE [LARGE SCALE GENOMIC DNA]</scope>
    <source>
        <strain evidence="2 3">NKC1-1</strain>
    </source>
</reference>
<evidence type="ECO:0000313" key="2">
    <source>
        <dbReference type="EMBL" id="AXF55325.1"/>
    </source>
</evidence>
<gene>
    <name evidence="2" type="ORF">DT065_04335</name>
</gene>
<name>A0A345BWJ4_9BACI</name>
<evidence type="ECO:0000256" key="1">
    <source>
        <dbReference type="SAM" id="MobiDB-lite"/>
    </source>
</evidence>
<dbReference type="RefSeq" id="WP_114371213.1">
    <property type="nucleotide sequence ID" value="NZ_CP031092.1"/>
</dbReference>
<dbReference type="EMBL" id="CP031092">
    <property type="protein sequence ID" value="AXF55325.1"/>
    <property type="molecule type" value="Genomic_DNA"/>
</dbReference>
<feature type="region of interest" description="Disordered" evidence="1">
    <location>
        <begin position="54"/>
        <end position="74"/>
    </location>
</feature>
<dbReference type="Proteomes" id="UP000252100">
    <property type="component" value="Chromosome"/>
</dbReference>
<dbReference type="KEGG" id="rue:DT065_04335"/>